<dbReference type="EMBL" id="JACBKZ010000015">
    <property type="protein sequence ID" value="KAF5931294.1"/>
    <property type="molecule type" value="Genomic_DNA"/>
</dbReference>
<keyword evidence="2" id="KW-1185">Reference proteome</keyword>
<evidence type="ECO:0000313" key="2">
    <source>
        <dbReference type="Proteomes" id="UP000593564"/>
    </source>
</evidence>
<accession>A0A7J7FWJ7</accession>
<dbReference type="Proteomes" id="UP000593564">
    <property type="component" value="Unassembled WGS sequence"/>
</dbReference>
<comment type="caution">
    <text evidence="1">The sequence shown here is derived from an EMBL/GenBank/DDBJ whole genome shotgun (WGS) entry which is preliminary data.</text>
</comment>
<protein>
    <submittedName>
        <fullName evidence="1">Uncharacterized protein</fullName>
    </submittedName>
</protein>
<reference evidence="2" key="1">
    <citation type="journal article" date="2020" name="Nat. Commun.">
        <title>Genome assembly of wild tea tree DASZ reveals pedigree and selection history of tea varieties.</title>
        <authorList>
            <person name="Zhang W."/>
            <person name="Zhang Y."/>
            <person name="Qiu H."/>
            <person name="Guo Y."/>
            <person name="Wan H."/>
            <person name="Zhang X."/>
            <person name="Scossa F."/>
            <person name="Alseekh S."/>
            <person name="Zhang Q."/>
            <person name="Wang P."/>
            <person name="Xu L."/>
            <person name="Schmidt M.H."/>
            <person name="Jia X."/>
            <person name="Li D."/>
            <person name="Zhu A."/>
            <person name="Guo F."/>
            <person name="Chen W."/>
            <person name="Ni D."/>
            <person name="Usadel B."/>
            <person name="Fernie A.R."/>
            <person name="Wen W."/>
        </authorList>
    </citation>
    <scope>NUCLEOTIDE SEQUENCE [LARGE SCALE GENOMIC DNA]</scope>
    <source>
        <strain evidence="2">cv. G240</strain>
    </source>
</reference>
<proteinExistence type="predicted"/>
<gene>
    <name evidence="1" type="ORF">HYC85_032167</name>
</gene>
<reference evidence="1 2" key="2">
    <citation type="submission" date="2020-07" db="EMBL/GenBank/DDBJ databases">
        <title>Genome assembly of wild tea tree DASZ reveals pedigree and selection history of tea varieties.</title>
        <authorList>
            <person name="Zhang W."/>
        </authorList>
    </citation>
    <scope>NUCLEOTIDE SEQUENCE [LARGE SCALE GENOMIC DNA]</scope>
    <source>
        <strain evidence="2">cv. G240</strain>
        <tissue evidence="1">Leaf</tissue>
    </source>
</reference>
<organism evidence="1 2">
    <name type="scientific">Camellia sinensis</name>
    <name type="common">Tea plant</name>
    <name type="synonym">Thea sinensis</name>
    <dbReference type="NCBI Taxonomy" id="4442"/>
    <lineage>
        <taxon>Eukaryota</taxon>
        <taxon>Viridiplantae</taxon>
        <taxon>Streptophyta</taxon>
        <taxon>Embryophyta</taxon>
        <taxon>Tracheophyta</taxon>
        <taxon>Spermatophyta</taxon>
        <taxon>Magnoliopsida</taxon>
        <taxon>eudicotyledons</taxon>
        <taxon>Gunneridae</taxon>
        <taxon>Pentapetalae</taxon>
        <taxon>asterids</taxon>
        <taxon>Ericales</taxon>
        <taxon>Theaceae</taxon>
        <taxon>Camellia</taxon>
    </lineage>
</organism>
<name>A0A7J7FWJ7_CAMSI</name>
<evidence type="ECO:0000313" key="1">
    <source>
        <dbReference type="EMBL" id="KAF5931294.1"/>
    </source>
</evidence>
<sequence>MACWVVGQTTSLAFSMLRIEPEKKERELISGPMSGFKFLMVYLENTGGSWVWHSTALFFRVSPEEGTGATMSDDDDDQVDSNTKMFDGRFDEQGEIHAPAVIFALEREIIRSSGLRVYQIVKVTFYITFSSLFHPNPKLRVSLSRNTLSLYI</sequence>
<dbReference type="AlphaFoldDB" id="A0A7J7FWJ7"/>